<dbReference type="GO" id="GO:0022857">
    <property type="term" value="F:transmembrane transporter activity"/>
    <property type="evidence" value="ECO:0007669"/>
    <property type="project" value="InterPro"/>
</dbReference>
<protein>
    <recommendedName>
        <fullName evidence="8">Major facilitator superfamily (MFS) profile domain-containing protein</fullName>
    </recommendedName>
</protein>
<feature type="transmembrane region" description="Helical" evidence="7">
    <location>
        <begin position="32"/>
        <end position="49"/>
    </location>
</feature>
<evidence type="ECO:0000256" key="3">
    <source>
        <dbReference type="ARBA" id="ARBA00022475"/>
    </source>
</evidence>
<feature type="non-terminal residue" evidence="9">
    <location>
        <position position="1"/>
    </location>
</feature>
<dbReference type="Gene3D" id="1.20.1250.20">
    <property type="entry name" value="MFS general substrate transporter like domains"/>
    <property type="match status" value="1"/>
</dbReference>
<comment type="caution">
    <text evidence="9">The sequence shown here is derived from an EMBL/GenBank/DDBJ whole genome shotgun (WGS) entry which is preliminary data.</text>
</comment>
<proteinExistence type="predicted"/>
<dbReference type="Pfam" id="PF07690">
    <property type="entry name" value="MFS_1"/>
    <property type="match status" value="1"/>
</dbReference>
<dbReference type="PANTHER" id="PTHR23517">
    <property type="entry name" value="RESISTANCE PROTEIN MDTM, PUTATIVE-RELATED-RELATED"/>
    <property type="match status" value="1"/>
</dbReference>
<comment type="subcellular location">
    <subcellularLocation>
        <location evidence="1">Cell membrane</location>
        <topology evidence="1">Multi-pass membrane protein</topology>
    </subcellularLocation>
</comment>
<dbReference type="EMBL" id="BARS01048895">
    <property type="protein sequence ID" value="GAG28509.1"/>
    <property type="molecule type" value="Genomic_DNA"/>
</dbReference>
<dbReference type="AlphaFoldDB" id="X0WC64"/>
<evidence type="ECO:0000259" key="8">
    <source>
        <dbReference type="PROSITE" id="PS50850"/>
    </source>
</evidence>
<evidence type="ECO:0000256" key="2">
    <source>
        <dbReference type="ARBA" id="ARBA00022448"/>
    </source>
</evidence>
<gene>
    <name evidence="9" type="ORF">S01H1_73197</name>
</gene>
<reference evidence="9" key="1">
    <citation type="journal article" date="2014" name="Front. Microbiol.">
        <title>High frequency of phylogenetically diverse reductive dehalogenase-homologous genes in deep subseafloor sedimentary metagenomes.</title>
        <authorList>
            <person name="Kawai M."/>
            <person name="Futagami T."/>
            <person name="Toyoda A."/>
            <person name="Takaki Y."/>
            <person name="Nishi S."/>
            <person name="Hori S."/>
            <person name="Arai W."/>
            <person name="Tsubouchi T."/>
            <person name="Morono Y."/>
            <person name="Uchiyama I."/>
            <person name="Ito T."/>
            <person name="Fujiyama A."/>
            <person name="Inagaki F."/>
            <person name="Takami H."/>
        </authorList>
    </citation>
    <scope>NUCLEOTIDE SEQUENCE</scope>
    <source>
        <strain evidence="9">Expedition CK06-06</strain>
    </source>
</reference>
<dbReference type="PANTHER" id="PTHR23517:SF3">
    <property type="entry name" value="INTEGRAL MEMBRANE TRANSPORT PROTEIN"/>
    <property type="match status" value="1"/>
</dbReference>
<dbReference type="PROSITE" id="PS50850">
    <property type="entry name" value="MFS"/>
    <property type="match status" value="1"/>
</dbReference>
<evidence type="ECO:0000256" key="7">
    <source>
        <dbReference type="SAM" id="Phobius"/>
    </source>
</evidence>
<feature type="transmembrane region" description="Helical" evidence="7">
    <location>
        <begin position="55"/>
        <end position="75"/>
    </location>
</feature>
<keyword evidence="6 7" id="KW-0472">Membrane</keyword>
<keyword evidence="3" id="KW-1003">Cell membrane</keyword>
<dbReference type="GO" id="GO:0005886">
    <property type="term" value="C:plasma membrane"/>
    <property type="evidence" value="ECO:0007669"/>
    <property type="project" value="UniProtKB-SubCell"/>
</dbReference>
<dbReference type="InterPro" id="IPR011701">
    <property type="entry name" value="MFS"/>
</dbReference>
<evidence type="ECO:0000313" key="9">
    <source>
        <dbReference type="EMBL" id="GAG28509.1"/>
    </source>
</evidence>
<feature type="domain" description="Major facilitator superfamily (MFS) profile" evidence="8">
    <location>
        <begin position="1"/>
        <end position="145"/>
    </location>
</feature>
<dbReference type="SUPFAM" id="SSF103473">
    <property type="entry name" value="MFS general substrate transporter"/>
    <property type="match status" value="1"/>
</dbReference>
<evidence type="ECO:0000256" key="1">
    <source>
        <dbReference type="ARBA" id="ARBA00004651"/>
    </source>
</evidence>
<evidence type="ECO:0000256" key="4">
    <source>
        <dbReference type="ARBA" id="ARBA00022692"/>
    </source>
</evidence>
<dbReference type="InterPro" id="IPR050171">
    <property type="entry name" value="MFS_Transporters"/>
</dbReference>
<evidence type="ECO:0000256" key="6">
    <source>
        <dbReference type="ARBA" id="ARBA00023136"/>
    </source>
</evidence>
<feature type="transmembrane region" description="Helical" evidence="7">
    <location>
        <begin position="120"/>
        <end position="142"/>
    </location>
</feature>
<accession>X0WC64</accession>
<evidence type="ECO:0000256" key="5">
    <source>
        <dbReference type="ARBA" id="ARBA00022989"/>
    </source>
</evidence>
<sequence>TLTGILLATRTILSMFAAPMAGTLSDRLGNRWGVTLAGFVIGSIGMLFLVRSDPIFILVGICLTAIAGGSIQALLTTRTGDMVEQAQRGKAIGLLHTAGDLGSALGPMTAYVLLRWLPLSGVYIMGALLFALGAVLALLMYLQQRNSQNLTS</sequence>
<keyword evidence="2" id="KW-0813">Transport</keyword>
<feature type="transmembrane region" description="Helical" evidence="7">
    <location>
        <begin position="95"/>
        <end position="114"/>
    </location>
</feature>
<keyword evidence="5 7" id="KW-1133">Transmembrane helix</keyword>
<keyword evidence="4 7" id="KW-0812">Transmembrane</keyword>
<dbReference type="InterPro" id="IPR020846">
    <property type="entry name" value="MFS_dom"/>
</dbReference>
<dbReference type="InterPro" id="IPR036259">
    <property type="entry name" value="MFS_trans_sf"/>
</dbReference>
<name>X0WC64_9ZZZZ</name>
<organism evidence="9">
    <name type="scientific">marine sediment metagenome</name>
    <dbReference type="NCBI Taxonomy" id="412755"/>
    <lineage>
        <taxon>unclassified sequences</taxon>
        <taxon>metagenomes</taxon>
        <taxon>ecological metagenomes</taxon>
    </lineage>
</organism>